<dbReference type="Proteomes" id="UP000249782">
    <property type="component" value="Unassembled WGS sequence"/>
</dbReference>
<accession>A0A328PGB5</accession>
<evidence type="ECO:0000313" key="3">
    <source>
        <dbReference type="EMBL" id="RAO79532.1"/>
    </source>
</evidence>
<name>A0A328PGB5_9EURY</name>
<evidence type="ECO:0000313" key="4">
    <source>
        <dbReference type="Proteomes" id="UP000249782"/>
    </source>
</evidence>
<comment type="caution">
    <text evidence="3">The sequence shown here is derived from an EMBL/GenBank/DDBJ whole genome shotgun (WGS) entry which is preliminary data.</text>
</comment>
<organism evidence="3 4">
    <name type="scientific">Methanothermobacter tenebrarum</name>
    <dbReference type="NCBI Taxonomy" id="680118"/>
    <lineage>
        <taxon>Archaea</taxon>
        <taxon>Methanobacteriati</taxon>
        <taxon>Methanobacteriota</taxon>
        <taxon>Methanomada group</taxon>
        <taxon>Methanobacteria</taxon>
        <taxon>Methanobacteriales</taxon>
        <taxon>Methanobacteriaceae</taxon>
        <taxon>Methanothermobacter</taxon>
    </lineage>
</organism>
<dbReference type="EMBL" id="QLOE01000002">
    <property type="protein sequence ID" value="RAO79532.1"/>
    <property type="molecule type" value="Genomic_DNA"/>
</dbReference>
<proteinExistence type="inferred from homology"/>
<dbReference type="PANTHER" id="PTHR30508:SF1">
    <property type="entry name" value="UPF0051 PROTEIN ABCI8, CHLOROPLASTIC-RELATED"/>
    <property type="match status" value="1"/>
</dbReference>
<evidence type="ECO:0000256" key="1">
    <source>
        <dbReference type="ARBA" id="ARBA00043967"/>
    </source>
</evidence>
<dbReference type="InterPro" id="IPR037284">
    <property type="entry name" value="SUF_FeS_clus_asmbl_SufBD_sf"/>
</dbReference>
<dbReference type="InterPro" id="IPR000825">
    <property type="entry name" value="SUF_FeS_clus_asmbl_SufBD_core"/>
</dbReference>
<dbReference type="SUPFAM" id="SSF101960">
    <property type="entry name" value="Stabilizer of iron transporter SufD"/>
    <property type="match status" value="1"/>
</dbReference>
<sequence>MFPDTIKKAEKAKEKKSPYGHDIDLEKFIKEEAGEHERINKATEVPKKMRETLLKVGVDPTEKERAGTFIQLDQTGIYSSQASKAVEIMGLNVALEKYNWLKDYMWKVVAPDTDKYTAHTALRESEGNIGGYFIRSKPNSREIFPLQACMFIGDERVMQTLHNIIIAEENSELHIITGCATGEDVSSALHLGITEFYIKKGARVTYTMVHNWAEQVEVRPRTGIMVGDNATFINNYILTSPVKSIQSYPTAYCTGENSRVVFQSILGGRKESVLDMGSRVILEGKGSSAEIVSRAVSKDKSEIYSRGHLAGRVPEVKGHLECHGLVLSDDSMIYAVPELVGSATDLEMSHEAAVGKIAEEEILYLTSRGLTEEEAASMIVRGFLSMDIKGLPPELAEETKRMLDMSLKGM</sequence>
<gene>
    <name evidence="3" type="ORF">DPC56_01760</name>
</gene>
<feature type="domain" description="SUF system FeS cluster assembly SufBD core" evidence="2">
    <location>
        <begin position="154"/>
        <end position="383"/>
    </location>
</feature>
<dbReference type="GO" id="GO:0016226">
    <property type="term" value="P:iron-sulfur cluster assembly"/>
    <property type="evidence" value="ECO:0007669"/>
    <property type="project" value="InterPro"/>
</dbReference>
<reference evidence="3 4" key="1">
    <citation type="submission" date="2018-06" db="EMBL/GenBank/DDBJ databases">
        <title>Draft genome sequence of hyperthermophilic methanogen Methanothermobacter tenebrarum sp. MCM-B 1447.</title>
        <authorList>
            <person name="Pore S.D."/>
            <person name="Dagar S."/>
            <person name="Dhakephalkar P.K."/>
        </authorList>
    </citation>
    <scope>NUCLEOTIDE SEQUENCE [LARGE SCALE GENOMIC DNA]</scope>
    <source>
        <strain evidence="3 4">MCM B 1447</strain>
    </source>
</reference>
<dbReference type="InterPro" id="IPR055346">
    <property type="entry name" value="Fe-S_cluster_assembly_SufBD"/>
</dbReference>
<dbReference type="AlphaFoldDB" id="A0A328PGB5"/>
<dbReference type="OrthoDB" id="372168at2157"/>
<evidence type="ECO:0000259" key="2">
    <source>
        <dbReference type="Pfam" id="PF01458"/>
    </source>
</evidence>
<dbReference type="Pfam" id="PF01458">
    <property type="entry name" value="SUFBD_core"/>
    <property type="match status" value="1"/>
</dbReference>
<dbReference type="PANTHER" id="PTHR30508">
    <property type="entry name" value="FES CLUSTER ASSEMBLY PROTEIN SUF"/>
    <property type="match status" value="1"/>
</dbReference>
<protein>
    <submittedName>
        <fullName evidence="3">SufD family Fe-S cluster assembly protein</fullName>
    </submittedName>
</protein>
<comment type="similarity">
    <text evidence="1">Belongs to the iron-sulfur cluster assembly SufBD family.</text>
</comment>
<keyword evidence="4" id="KW-1185">Reference proteome</keyword>
<dbReference type="RefSeq" id="WP_112093361.1">
    <property type="nucleotide sequence ID" value="NZ_QLOE01000002.1"/>
</dbReference>